<reference evidence="2 3" key="1">
    <citation type="submission" date="2015-06" db="EMBL/GenBank/DDBJ databases">
        <title>Draft genome of the ant-associated black yeast Phialophora attae CBS 131958.</title>
        <authorList>
            <person name="Moreno L.F."/>
            <person name="Stielow B.J."/>
            <person name="de Hoog S."/>
            <person name="Vicente V.A."/>
            <person name="Weiss V.A."/>
            <person name="de Vries M."/>
            <person name="Cruz L.M."/>
            <person name="Souza E.M."/>
        </authorList>
    </citation>
    <scope>NUCLEOTIDE SEQUENCE [LARGE SCALE GENOMIC DNA]</scope>
    <source>
        <strain evidence="2 3">CBS 131958</strain>
    </source>
</reference>
<dbReference type="VEuPathDB" id="FungiDB:AB675_4604"/>
<dbReference type="AlphaFoldDB" id="A0A0N1H812"/>
<dbReference type="EMBL" id="LFJN01000016">
    <property type="protein sequence ID" value="KPI39047.1"/>
    <property type="molecule type" value="Genomic_DNA"/>
</dbReference>
<dbReference type="GeneID" id="28736635"/>
<evidence type="ECO:0000313" key="2">
    <source>
        <dbReference type="EMBL" id="KPI39047.1"/>
    </source>
</evidence>
<sequence length="262" mass="27213">MARHKIPPVAPTTAVSDAMRRASTQIAPPTAETLFGPQFDSARSKKSSSKGRTPSLRSSQTRATSEPTAKPKATPLGNGSTAPEVSQSSSRASSSDAGDVAVEDAHTISDAKRQKLNDAPRRSTRLKPAIEASTAVHPVAPAKKALRKVADPVEATPNNEDTSSLTSTRESRGSEDPSSAPTSVSGAAVASEPQSEYPPLPTGEDGGQHRSPLASAPPQPFPTSFPPALPMFPIIPGPNAFAGMPPAMGQPHMPFYQALKAQ</sequence>
<feature type="region of interest" description="Disordered" evidence="1">
    <location>
        <begin position="1"/>
        <end position="229"/>
    </location>
</feature>
<protein>
    <submittedName>
        <fullName evidence="2">Uncharacterized protein</fullName>
    </submittedName>
</protein>
<feature type="compositionally biased region" description="Pro residues" evidence="1">
    <location>
        <begin position="215"/>
        <end position="229"/>
    </location>
</feature>
<feature type="compositionally biased region" description="Polar residues" evidence="1">
    <location>
        <begin position="176"/>
        <end position="185"/>
    </location>
</feature>
<feature type="compositionally biased region" description="Low complexity" evidence="1">
    <location>
        <begin position="85"/>
        <end position="100"/>
    </location>
</feature>
<evidence type="ECO:0000256" key="1">
    <source>
        <dbReference type="SAM" id="MobiDB-lite"/>
    </source>
</evidence>
<feature type="compositionally biased region" description="Polar residues" evidence="1">
    <location>
        <begin position="156"/>
        <end position="168"/>
    </location>
</feature>
<feature type="compositionally biased region" description="Polar residues" evidence="1">
    <location>
        <begin position="51"/>
        <end position="67"/>
    </location>
</feature>
<evidence type="ECO:0000313" key="3">
    <source>
        <dbReference type="Proteomes" id="UP000038010"/>
    </source>
</evidence>
<name>A0A0N1H812_9EURO</name>
<accession>A0A0N1H812</accession>
<comment type="caution">
    <text evidence="2">The sequence shown here is derived from an EMBL/GenBank/DDBJ whole genome shotgun (WGS) entry which is preliminary data.</text>
</comment>
<dbReference type="RefSeq" id="XP_017999010.1">
    <property type="nucleotide sequence ID" value="XM_018144755.1"/>
</dbReference>
<gene>
    <name evidence="2" type="ORF">AB675_4604</name>
</gene>
<organism evidence="2 3">
    <name type="scientific">Cyphellophora attinorum</name>
    <dbReference type="NCBI Taxonomy" id="1664694"/>
    <lineage>
        <taxon>Eukaryota</taxon>
        <taxon>Fungi</taxon>
        <taxon>Dikarya</taxon>
        <taxon>Ascomycota</taxon>
        <taxon>Pezizomycotina</taxon>
        <taxon>Eurotiomycetes</taxon>
        <taxon>Chaetothyriomycetidae</taxon>
        <taxon>Chaetothyriales</taxon>
        <taxon>Cyphellophoraceae</taxon>
        <taxon>Cyphellophora</taxon>
    </lineage>
</organism>
<feature type="compositionally biased region" description="Basic and acidic residues" evidence="1">
    <location>
        <begin position="103"/>
        <end position="121"/>
    </location>
</feature>
<proteinExistence type="predicted"/>
<dbReference type="Proteomes" id="UP000038010">
    <property type="component" value="Unassembled WGS sequence"/>
</dbReference>
<keyword evidence="3" id="KW-1185">Reference proteome</keyword>